<comment type="catalytic activity">
    <reaction evidence="4">
        <text>a 2'-deoxyadenosine in DNA + S-adenosyl-L-methionine = an N(6)-methyl-2'-deoxyadenosine in DNA + S-adenosyl-L-homocysteine + H(+)</text>
        <dbReference type="Rhea" id="RHEA:15197"/>
        <dbReference type="Rhea" id="RHEA-COMP:12418"/>
        <dbReference type="Rhea" id="RHEA-COMP:12419"/>
        <dbReference type="ChEBI" id="CHEBI:15378"/>
        <dbReference type="ChEBI" id="CHEBI:57856"/>
        <dbReference type="ChEBI" id="CHEBI:59789"/>
        <dbReference type="ChEBI" id="CHEBI:90615"/>
        <dbReference type="ChEBI" id="CHEBI:90616"/>
        <dbReference type="EC" id="2.1.1.72"/>
    </reaction>
</comment>
<evidence type="ECO:0000256" key="2">
    <source>
        <dbReference type="ARBA" id="ARBA00022603"/>
    </source>
</evidence>
<dbReference type="Pfam" id="PF20465">
    <property type="entry name" value="MmeI_hel"/>
    <property type="match status" value="1"/>
</dbReference>
<feature type="domain" description="MmeI-like target recognition" evidence="7">
    <location>
        <begin position="669"/>
        <end position="873"/>
    </location>
</feature>
<dbReference type="InterPro" id="IPR046817">
    <property type="entry name" value="MmeI_N"/>
</dbReference>
<evidence type="ECO:0000313" key="11">
    <source>
        <dbReference type="Proteomes" id="UP001220577"/>
    </source>
</evidence>
<evidence type="ECO:0000256" key="4">
    <source>
        <dbReference type="ARBA" id="ARBA00047942"/>
    </source>
</evidence>
<dbReference type="PANTHER" id="PTHR33841">
    <property type="entry name" value="DNA METHYLTRANSFERASE YEEA-RELATED"/>
    <property type="match status" value="1"/>
</dbReference>
<evidence type="ECO:0000313" key="10">
    <source>
        <dbReference type="EMBL" id="WCZ35096.1"/>
    </source>
</evidence>
<dbReference type="RefSeq" id="WP_051106323.1">
    <property type="nucleotide sequence ID" value="NZ_CP063190.1"/>
</dbReference>
<dbReference type="SUPFAM" id="SSF53335">
    <property type="entry name" value="S-adenosyl-L-methionine-dependent methyltransferases"/>
    <property type="match status" value="1"/>
</dbReference>
<name>A0ABY7UFF9_9CORY</name>
<organism evidence="10 11">
    <name type="scientific">Corynebacterium ihumii</name>
    <dbReference type="NCBI Taxonomy" id="1232427"/>
    <lineage>
        <taxon>Bacteria</taxon>
        <taxon>Bacillati</taxon>
        <taxon>Actinomycetota</taxon>
        <taxon>Actinomycetes</taxon>
        <taxon>Mycobacteriales</taxon>
        <taxon>Corynebacteriaceae</taxon>
        <taxon>Corynebacterium</taxon>
    </lineage>
</organism>
<evidence type="ECO:0000259" key="5">
    <source>
        <dbReference type="Pfam" id="PF20464"/>
    </source>
</evidence>
<evidence type="ECO:0000259" key="9">
    <source>
        <dbReference type="Pfam" id="PF20473"/>
    </source>
</evidence>
<dbReference type="InterPro" id="IPR046819">
    <property type="entry name" value="MmeI_hel"/>
</dbReference>
<evidence type="ECO:0000256" key="3">
    <source>
        <dbReference type="ARBA" id="ARBA00022679"/>
    </source>
</evidence>
<dbReference type="EMBL" id="CP063190">
    <property type="protein sequence ID" value="WCZ35096.1"/>
    <property type="molecule type" value="Genomic_DNA"/>
</dbReference>
<feature type="domain" description="MmeI-like DNA-methyltransferase" evidence="9">
    <location>
        <begin position="386"/>
        <end position="645"/>
    </location>
</feature>
<evidence type="ECO:0000256" key="1">
    <source>
        <dbReference type="ARBA" id="ARBA00011900"/>
    </source>
</evidence>
<dbReference type="InterPro" id="IPR046820">
    <property type="entry name" value="MmeI_TRD"/>
</dbReference>
<evidence type="ECO:0000259" key="6">
    <source>
        <dbReference type="Pfam" id="PF20465"/>
    </source>
</evidence>
<proteinExistence type="predicted"/>
<dbReference type="InterPro" id="IPR050953">
    <property type="entry name" value="N4_N6_ade-DNA_methylase"/>
</dbReference>
<keyword evidence="3" id="KW-0808">Transferase</keyword>
<dbReference type="EC" id="2.1.1.72" evidence="1"/>
<evidence type="ECO:0000259" key="7">
    <source>
        <dbReference type="Pfam" id="PF20466"/>
    </source>
</evidence>
<dbReference type="Pfam" id="PF20473">
    <property type="entry name" value="MmeI_Mtase"/>
    <property type="match status" value="1"/>
</dbReference>
<accession>A0ABY7UFF9</accession>
<keyword evidence="2" id="KW-0489">Methyltransferase</keyword>
<gene>
    <name evidence="10" type="ORF">CIHUM_08430</name>
</gene>
<sequence>MPAQSTKLPWVVTQGETRLSRTQIQSNLQGFAHRWHEILSNTDVVQANVEQQYAQPFWQELYSCFGIDATVTAIYERYAQKASSRGLGRIDLFQPSVVIGEAKSPGVPLEKAYTQVLDYLAGGSVTQSEMPRYILCHNFEYLRVIRLSGEKFDVEFPLAELPEHVDYLKFLAGYDTVTYQEQVEASVQASKLMTNLFTAMVGDEVDEEVGDEAPTTMQDEDVAVYETSSFLSRILFCLFAEDAGLFEAGMFTRFVEEECNAANLGAQLQALFAVLNTPVERRRNVSALLAEFPYVNGHLFEDTLPTQFFNEQMYEALCVATHFDWSRISPAIFGSLFQLVKSKEARRSDGEHYTSEKNILKVLEPLFLDEFRAEADRLIALKGTASARVKQLRAFQDRLASYVFCDPACGSGNFLVVAYRELRKIETDVIVAIRELEGQETMVWDVSLEQKLSIGQFHGFELNWWPARIAETAMFLVDHQANVELAARIGMAPDRLPISISAHIHHGNALVFDWAVALPDAPMTYIFGNPPFRGDARSKEQQADLKAAWGKKTADISRLDFVTGWHAKSLDLFKHRRGAFAFVTTNSITQGDQVPRLFGPIFSDGWRIRFAHRTFAWDSEAPGKAAVHCVIVGFDRERAVKPQLFDYPSLSGDPVVVAVEQRINAYLVDGPNILVEKASKPIATDVQPTLYGSKASDGGHLIIEADEYADVMADEVAAKYVHRYVGARELLRGLDRWCLWLDGMDPGDLSRSPILKQRVEAVREFRAASKAATTRDFAAYPNLFRQRAKMETDYLCIPRVVSSNRSYFTVALLSPDVIASDSAFQAADPTGLQFALMSSSMFVTWQKTIGGRLKSDLRFASTLTWYTFPVPTLTDDQRERIIKAGKGVLEARERHPKRSLADHYNPLAMDPALIKAHDALDREVDKAFGAPRKLTTERQRQELLFENYAALTRDA</sequence>
<dbReference type="Pfam" id="PF20466">
    <property type="entry name" value="MmeI_TRD"/>
    <property type="match status" value="1"/>
</dbReference>
<dbReference type="Pfam" id="PF20464">
    <property type="entry name" value="MmeI_N"/>
    <property type="match status" value="1"/>
</dbReference>
<evidence type="ECO:0000259" key="8">
    <source>
        <dbReference type="Pfam" id="PF20467"/>
    </source>
</evidence>
<keyword evidence="11" id="KW-1185">Reference proteome</keyword>
<protein>
    <recommendedName>
        <fullName evidence="1">site-specific DNA-methyltransferase (adenine-specific)</fullName>
        <ecNumber evidence="1">2.1.1.72</ecNumber>
    </recommendedName>
</protein>
<feature type="domain" description="MmeI-like N-terminal" evidence="5">
    <location>
        <begin position="31"/>
        <end position="201"/>
    </location>
</feature>
<dbReference type="Gene3D" id="3.40.50.150">
    <property type="entry name" value="Vaccinia Virus protein VP39"/>
    <property type="match status" value="1"/>
</dbReference>
<dbReference type="PANTHER" id="PTHR33841:SF1">
    <property type="entry name" value="DNA METHYLTRANSFERASE A"/>
    <property type="match status" value="1"/>
</dbReference>
<reference evidence="10 11" key="1">
    <citation type="submission" date="2020-10" db="EMBL/GenBank/DDBJ databases">
        <title>Complete genome sequence of Corynebacterium ihumii DSM 45751.</title>
        <authorList>
            <person name="Ruckert C."/>
            <person name="Albersmeier A."/>
            <person name="Busche T."/>
            <person name="Jaenicke S."/>
            <person name="Winkler A."/>
            <person name="Friethjonsson O.H."/>
            <person name="Hreggviethsson G.O."/>
            <person name="Lambert C."/>
            <person name="Badcock D."/>
            <person name="Bernaerts K."/>
            <person name="Anne J."/>
            <person name="Economou A."/>
            <person name="Kalinowski J."/>
        </authorList>
    </citation>
    <scope>NUCLEOTIDE SEQUENCE [LARGE SCALE GENOMIC DNA]</scope>
    <source>
        <strain evidence="10 11">DSM 45751</strain>
    </source>
</reference>
<feature type="domain" description="MmeI-like C-terminal" evidence="8">
    <location>
        <begin position="874"/>
        <end position="953"/>
    </location>
</feature>
<dbReference type="InterPro" id="IPR046818">
    <property type="entry name" value="MmeI_C"/>
</dbReference>
<feature type="domain" description="MmeI-like helicase spacer" evidence="6">
    <location>
        <begin position="228"/>
        <end position="300"/>
    </location>
</feature>
<dbReference type="Proteomes" id="UP001220577">
    <property type="component" value="Chromosome"/>
</dbReference>
<dbReference type="Pfam" id="PF20467">
    <property type="entry name" value="MmeI_C"/>
    <property type="match status" value="1"/>
</dbReference>
<dbReference type="InterPro" id="IPR029063">
    <property type="entry name" value="SAM-dependent_MTases_sf"/>
</dbReference>
<dbReference type="InterPro" id="IPR046816">
    <property type="entry name" value="MmeI_Mtase"/>
</dbReference>